<protein>
    <recommendedName>
        <fullName evidence="9 10">Polyprenol-phosphate-mannose--protein mannosyltransferase</fullName>
        <ecNumber evidence="10">2.4.1.-</ecNumber>
    </recommendedName>
</protein>
<feature type="transmembrane region" description="Helical" evidence="10">
    <location>
        <begin position="271"/>
        <end position="290"/>
    </location>
</feature>
<keyword evidence="4 10" id="KW-0328">Glycosyltransferase</keyword>
<evidence type="ECO:0000313" key="15">
    <source>
        <dbReference type="Proteomes" id="UP000195981"/>
    </source>
</evidence>
<evidence type="ECO:0000259" key="13">
    <source>
        <dbReference type="Pfam" id="PF16192"/>
    </source>
</evidence>
<feature type="transmembrane region" description="Helical" evidence="10">
    <location>
        <begin position="507"/>
        <end position="530"/>
    </location>
</feature>
<evidence type="ECO:0000313" key="14">
    <source>
        <dbReference type="EMBL" id="SLM95349.1"/>
    </source>
</evidence>
<dbReference type="GO" id="GO:0012505">
    <property type="term" value="C:endomembrane system"/>
    <property type="evidence" value="ECO:0007669"/>
    <property type="project" value="UniProtKB-SubCell"/>
</dbReference>
<feature type="transmembrane region" description="Helical" evidence="10">
    <location>
        <begin position="231"/>
        <end position="251"/>
    </location>
</feature>
<dbReference type="GO" id="GO:0004169">
    <property type="term" value="F:dolichyl-phosphate-mannose-protein mannosyltransferase activity"/>
    <property type="evidence" value="ECO:0007669"/>
    <property type="project" value="UniProtKB-UniRule"/>
</dbReference>
<dbReference type="InterPro" id="IPR027005">
    <property type="entry name" value="PMT-like"/>
</dbReference>
<comment type="subcellular location">
    <subcellularLocation>
        <location evidence="10">Cell membrane</location>
    </subcellularLocation>
    <subcellularLocation>
        <location evidence="1">Endomembrane system</location>
        <topology evidence="1">Multi-pass membrane protein</topology>
    </subcellularLocation>
</comment>
<evidence type="ECO:0000256" key="11">
    <source>
        <dbReference type="SAM" id="MobiDB-lite"/>
    </source>
</evidence>
<comment type="function">
    <text evidence="10">Protein O-mannosyltransferase that catalyzes the transfer of a single mannose residue from a polyprenol phospho-mannosyl lipidic donor to the hydroxyl group of selected serine and threonine residues in acceptor proteins.</text>
</comment>
<comment type="similarity">
    <text evidence="3 10">Belongs to the glycosyltransferase 39 family.</text>
</comment>
<dbReference type="UniPathway" id="UPA00378"/>
<keyword evidence="8 10" id="KW-0472">Membrane</keyword>
<evidence type="ECO:0000256" key="1">
    <source>
        <dbReference type="ARBA" id="ARBA00004127"/>
    </source>
</evidence>
<evidence type="ECO:0000256" key="2">
    <source>
        <dbReference type="ARBA" id="ARBA00004922"/>
    </source>
</evidence>
<keyword evidence="5 10" id="KW-0808">Transferase</keyword>
<dbReference type="EMBL" id="FWFG01000109">
    <property type="protein sequence ID" value="SLM95349.1"/>
    <property type="molecule type" value="Genomic_DNA"/>
</dbReference>
<evidence type="ECO:0000256" key="8">
    <source>
        <dbReference type="ARBA" id="ARBA00023136"/>
    </source>
</evidence>
<dbReference type="Pfam" id="PF02366">
    <property type="entry name" value="PMT"/>
    <property type="match status" value="1"/>
</dbReference>
<feature type="transmembrane region" description="Helical" evidence="10">
    <location>
        <begin position="311"/>
        <end position="332"/>
    </location>
</feature>
<evidence type="ECO:0000256" key="7">
    <source>
        <dbReference type="ARBA" id="ARBA00022989"/>
    </source>
</evidence>
<keyword evidence="7 10" id="KW-1133">Transmembrane helix</keyword>
<dbReference type="GO" id="GO:0005886">
    <property type="term" value="C:plasma membrane"/>
    <property type="evidence" value="ECO:0007669"/>
    <property type="project" value="UniProtKB-SubCell"/>
</dbReference>
<dbReference type="Pfam" id="PF16192">
    <property type="entry name" value="PMT_4TMC"/>
    <property type="match status" value="1"/>
</dbReference>
<feature type="domain" description="ArnT-like N-terminal" evidence="12">
    <location>
        <begin position="62"/>
        <end position="292"/>
    </location>
</feature>
<feature type="transmembrane region" description="Helical" evidence="10">
    <location>
        <begin position="425"/>
        <end position="444"/>
    </location>
</feature>
<keyword evidence="15" id="KW-1185">Reference proteome</keyword>
<dbReference type="InterPro" id="IPR032421">
    <property type="entry name" value="PMT_4TMC"/>
</dbReference>
<gene>
    <name evidence="14" type="ORF">FM110_12620</name>
</gene>
<sequence length="550" mass="61067">MSTRADLAVPGSDPVETPESPSASPAADGRVEEALERDRLRRRLRVFDLSDRVAGWFWSLAVFALALVLRLQGLGDIRTLVFDETYYVKDGYTIWRHGAEMAWPDEPNAAFEAGRVDTYLSQGEYVVHPPVGKWVIGAGEALLGADSPWGWRISVALLGALSVLMVARIGRRLFRSTAIGAIAGLLLAVDGLHLVMSRTGLLDLVLSFFVLAAFGALLIDRDRFRAHLAEGGARIAAAGVALPSLGIRAGLRPWRITAGVLLGLACGVKWSGLYVLAVFGIMTVLWDWWARRRLGERRWLENGLFRDAIPAFFVMVGGAFLTYLASWSGWFATSDGFHRHWAETEGGYAGGNGVLNALRSLWHYHAEAYAFHVGLDTPHTYQASPLGWLLQIRPTNFYYRQYDYGQMGCEVAKCAAQINSVGNPLIWWLGTAAILVCLVAGLVWRDGRALAALAGIVGGYLPWMLYLHRTIFTFYSVVYEPFLVLCLAYAFGLLLGPRHADRDRRLAGTLFTGSLLVLIVLVSAFFWPIWTGQTIPLEQWHWRMWLPTWP</sequence>
<dbReference type="Proteomes" id="UP000195981">
    <property type="component" value="Unassembled WGS sequence"/>
</dbReference>
<keyword evidence="6 10" id="KW-0812">Transmembrane</keyword>
<evidence type="ECO:0000256" key="10">
    <source>
        <dbReference type="RuleBase" id="RU367007"/>
    </source>
</evidence>
<dbReference type="RefSeq" id="WP_234992458.1">
    <property type="nucleotide sequence ID" value="NZ_FWFG01000109.1"/>
</dbReference>
<feature type="transmembrane region" description="Helical" evidence="10">
    <location>
        <begin position="472"/>
        <end position="495"/>
    </location>
</feature>
<dbReference type="InterPro" id="IPR003342">
    <property type="entry name" value="ArnT-like_N"/>
</dbReference>
<feature type="transmembrane region" description="Helical" evidence="10">
    <location>
        <begin position="149"/>
        <end position="167"/>
    </location>
</feature>
<feature type="transmembrane region" description="Helical" evidence="10">
    <location>
        <begin position="174"/>
        <end position="195"/>
    </location>
</feature>
<proteinExistence type="inferred from homology"/>
<evidence type="ECO:0000259" key="12">
    <source>
        <dbReference type="Pfam" id="PF02366"/>
    </source>
</evidence>
<feature type="transmembrane region" description="Helical" evidence="10">
    <location>
        <begin position="49"/>
        <end position="69"/>
    </location>
</feature>
<feature type="transmembrane region" description="Helical" evidence="10">
    <location>
        <begin position="449"/>
        <end position="466"/>
    </location>
</feature>
<dbReference type="EC" id="2.4.1.-" evidence="10"/>
<evidence type="ECO:0000256" key="6">
    <source>
        <dbReference type="ARBA" id="ARBA00022692"/>
    </source>
</evidence>
<feature type="transmembrane region" description="Helical" evidence="10">
    <location>
        <begin position="201"/>
        <end position="219"/>
    </location>
</feature>
<reference evidence="14 15" key="1">
    <citation type="submission" date="2017-02" db="EMBL/GenBank/DDBJ databases">
        <authorList>
            <person name="Peterson S.W."/>
        </authorList>
    </citation>
    <scope>NUCLEOTIDE SEQUENCE [LARGE SCALE GENOMIC DNA]</scope>
    <source>
        <strain evidence="14 15">CIP104813</strain>
    </source>
</reference>
<dbReference type="PANTHER" id="PTHR10050:SF46">
    <property type="entry name" value="PROTEIN O-MANNOSYL-TRANSFERASE 2"/>
    <property type="match status" value="1"/>
</dbReference>
<dbReference type="AlphaFoldDB" id="A0A1X6X884"/>
<comment type="pathway">
    <text evidence="2 10">Protein modification; protein glycosylation.</text>
</comment>
<organism evidence="14 15">
    <name type="scientific">Brachybacterium nesterenkovii</name>
    <dbReference type="NCBI Taxonomy" id="47847"/>
    <lineage>
        <taxon>Bacteria</taxon>
        <taxon>Bacillati</taxon>
        <taxon>Actinomycetota</taxon>
        <taxon>Actinomycetes</taxon>
        <taxon>Micrococcales</taxon>
        <taxon>Dermabacteraceae</taxon>
        <taxon>Brachybacterium</taxon>
    </lineage>
</organism>
<evidence type="ECO:0000256" key="9">
    <source>
        <dbReference type="ARBA" id="ARBA00093617"/>
    </source>
</evidence>
<name>A0A1X6X884_9MICO</name>
<evidence type="ECO:0000256" key="5">
    <source>
        <dbReference type="ARBA" id="ARBA00022679"/>
    </source>
</evidence>
<feature type="domain" description="Protein O-mannosyl-transferase C-terminal four TM" evidence="13">
    <location>
        <begin position="358"/>
        <end position="549"/>
    </location>
</feature>
<dbReference type="PANTHER" id="PTHR10050">
    <property type="entry name" value="DOLICHYL-PHOSPHATE-MANNOSE--PROTEIN MANNOSYLTRANSFERASE"/>
    <property type="match status" value="1"/>
</dbReference>
<feature type="region of interest" description="Disordered" evidence="11">
    <location>
        <begin position="1"/>
        <end position="31"/>
    </location>
</feature>
<evidence type="ECO:0000256" key="3">
    <source>
        <dbReference type="ARBA" id="ARBA00007222"/>
    </source>
</evidence>
<keyword evidence="10" id="KW-1003">Cell membrane</keyword>
<evidence type="ECO:0000256" key="4">
    <source>
        <dbReference type="ARBA" id="ARBA00022676"/>
    </source>
</evidence>
<accession>A0A1X6X884</accession>